<dbReference type="CDD" id="cd00090">
    <property type="entry name" value="HTH_ARSR"/>
    <property type="match status" value="1"/>
</dbReference>
<dbReference type="CDD" id="cd08423">
    <property type="entry name" value="PBP2_LTTR_like_6"/>
    <property type="match status" value="1"/>
</dbReference>
<dbReference type="Proteomes" id="UP000482800">
    <property type="component" value="Unassembled WGS sequence"/>
</dbReference>
<dbReference type="GO" id="GO:0032993">
    <property type="term" value="C:protein-DNA complex"/>
    <property type="evidence" value="ECO:0007669"/>
    <property type="project" value="TreeGrafter"/>
</dbReference>
<accession>A0A6V8K0Z6</accession>
<evidence type="ECO:0000259" key="5">
    <source>
        <dbReference type="PROSITE" id="PS50931"/>
    </source>
</evidence>
<feature type="domain" description="HTH lysR-type" evidence="5">
    <location>
        <begin position="2"/>
        <end position="59"/>
    </location>
</feature>
<dbReference type="InterPro" id="IPR000847">
    <property type="entry name" value="LysR_HTH_N"/>
</dbReference>
<dbReference type="Pfam" id="PF03466">
    <property type="entry name" value="LysR_substrate"/>
    <property type="match status" value="1"/>
</dbReference>
<evidence type="ECO:0000313" key="6">
    <source>
        <dbReference type="EMBL" id="GFJ78763.1"/>
    </source>
</evidence>
<dbReference type="SUPFAM" id="SSF53850">
    <property type="entry name" value="Periplasmic binding protein-like II"/>
    <property type="match status" value="1"/>
</dbReference>
<dbReference type="EMBL" id="BLPF01000001">
    <property type="protein sequence ID" value="GFJ78763.1"/>
    <property type="molecule type" value="Genomic_DNA"/>
</dbReference>
<evidence type="ECO:0000256" key="2">
    <source>
        <dbReference type="ARBA" id="ARBA00023015"/>
    </source>
</evidence>
<sequence length="300" mass="32498">MLDIVRLRILAAVAAHGSVTKAAKHLKYSQPAVSHHLARLEAETGARLVQRIGRGIRLTPEGEHLARRAAEIVGRVDTAAAELSAMVGLRTGRVRVAGFQSALAALVPHAAARLRRDHPGIELHLADAHPQVALNLLRDGQIDAAIIFRYDDTTPDDIRVTHLFDDPMHLLSLEPGQTLLDHRDSAWIAGCENCRREFVDACGQAGFIPQIVYTSDDVIVEQALVAAGMGVTTIPGLALRTHRAPGIEATPLPDFRRRVYLATYGDPPDPPATAAFIEALHHTVQQTRPGEPVRPDQAPS</sequence>
<reference evidence="6 7" key="1">
    <citation type="submission" date="2020-03" db="EMBL/GenBank/DDBJ databases">
        <title>Whole genome shotgun sequence of Phytohabitans houttuyneae NBRC 108639.</title>
        <authorList>
            <person name="Komaki H."/>
            <person name="Tamura T."/>
        </authorList>
    </citation>
    <scope>NUCLEOTIDE SEQUENCE [LARGE SCALE GENOMIC DNA]</scope>
    <source>
        <strain evidence="6 7">NBRC 108639</strain>
    </source>
</reference>
<keyword evidence="3" id="KW-0238">DNA-binding</keyword>
<dbReference type="PROSITE" id="PS50931">
    <property type="entry name" value="HTH_LYSR"/>
    <property type="match status" value="1"/>
</dbReference>
<reference evidence="6 7" key="2">
    <citation type="submission" date="2020-03" db="EMBL/GenBank/DDBJ databases">
        <authorList>
            <person name="Ichikawa N."/>
            <person name="Kimura A."/>
            <person name="Kitahashi Y."/>
            <person name="Uohara A."/>
        </authorList>
    </citation>
    <scope>NUCLEOTIDE SEQUENCE [LARGE SCALE GENOMIC DNA]</scope>
    <source>
        <strain evidence="6 7">NBRC 108639</strain>
    </source>
</reference>
<dbReference type="InterPro" id="IPR011991">
    <property type="entry name" value="ArsR-like_HTH"/>
</dbReference>
<keyword evidence="2" id="KW-0805">Transcription regulation</keyword>
<evidence type="ECO:0000256" key="1">
    <source>
        <dbReference type="ARBA" id="ARBA00009437"/>
    </source>
</evidence>
<keyword evidence="4" id="KW-0804">Transcription</keyword>
<dbReference type="Pfam" id="PF00126">
    <property type="entry name" value="HTH_1"/>
    <property type="match status" value="1"/>
</dbReference>
<dbReference type="RefSeq" id="WP_173056465.1">
    <property type="nucleotide sequence ID" value="NZ_BAABGO010000001.1"/>
</dbReference>
<dbReference type="GO" id="GO:0003700">
    <property type="term" value="F:DNA-binding transcription factor activity"/>
    <property type="evidence" value="ECO:0007669"/>
    <property type="project" value="InterPro"/>
</dbReference>
<dbReference type="PRINTS" id="PR00039">
    <property type="entry name" value="HTHLYSR"/>
</dbReference>
<keyword evidence="7" id="KW-1185">Reference proteome</keyword>
<protein>
    <submittedName>
        <fullName evidence="6">LysR family transcriptional regulator</fullName>
    </submittedName>
</protein>
<comment type="caution">
    <text evidence="6">The sequence shown here is derived from an EMBL/GenBank/DDBJ whole genome shotgun (WGS) entry which is preliminary data.</text>
</comment>
<dbReference type="InterPro" id="IPR036390">
    <property type="entry name" value="WH_DNA-bd_sf"/>
</dbReference>
<dbReference type="SUPFAM" id="SSF46785">
    <property type="entry name" value="Winged helix' DNA-binding domain"/>
    <property type="match status" value="1"/>
</dbReference>
<organism evidence="6 7">
    <name type="scientific">Phytohabitans houttuyneae</name>
    <dbReference type="NCBI Taxonomy" id="1076126"/>
    <lineage>
        <taxon>Bacteria</taxon>
        <taxon>Bacillati</taxon>
        <taxon>Actinomycetota</taxon>
        <taxon>Actinomycetes</taxon>
        <taxon>Micromonosporales</taxon>
        <taxon>Micromonosporaceae</taxon>
    </lineage>
</organism>
<dbReference type="InterPro" id="IPR005119">
    <property type="entry name" value="LysR_subst-bd"/>
</dbReference>
<dbReference type="PANTHER" id="PTHR30346:SF29">
    <property type="entry name" value="LYSR SUBSTRATE-BINDING"/>
    <property type="match status" value="1"/>
</dbReference>
<evidence type="ECO:0000313" key="7">
    <source>
        <dbReference type="Proteomes" id="UP000482800"/>
    </source>
</evidence>
<dbReference type="PANTHER" id="PTHR30346">
    <property type="entry name" value="TRANSCRIPTIONAL DUAL REGULATOR HCAR-RELATED"/>
    <property type="match status" value="1"/>
</dbReference>
<comment type="similarity">
    <text evidence="1">Belongs to the LysR transcriptional regulatory family.</text>
</comment>
<dbReference type="FunFam" id="1.10.10.10:FF:000001">
    <property type="entry name" value="LysR family transcriptional regulator"/>
    <property type="match status" value="1"/>
</dbReference>
<proteinExistence type="inferred from homology"/>
<evidence type="ECO:0000256" key="4">
    <source>
        <dbReference type="ARBA" id="ARBA00023163"/>
    </source>
</evidence>
<dbReference type="GO" id="GO:0003677">
    <property type="term" value="F:DNA binding"/>
    <property type="evidence" value="ECO:0007669"/>
    <property type="project" value="UniProtKB-KW"/>
</dbReference>
<evidence type="ECO:0000256" key="3">
    <source>
        <dbReference type="ARBA" id="ARBA00023125"/>
    </source>
</evidence>
<dbReference type="AlphaFoldDB" id="A0A6V8K0Z6"/>
<dbReference type="Gene3D" id="3.40.190.10">
    <property type="entry name" value="Periplasmic binding protein-like II"/>
    <property type="match status" value="2"/>
</dbReference>
<name>A0A6V8K0Z6_9ACTN</name>
<dbReference type="InterPro" id="IPR036388">
    <property type="entry name" value="WH-like_DNA-bd_sf"/>
</dbReference>
<dbReference type="Gene3D" id="1.10.10.10">
    <property type="entry name" value="Winged helix-like DNA-binding domain superfamily/Winged helix DNA-binding domain"/>
    <property type="match status" value="1"/>
</dbReference>
<gene>
    <name evidence="6" type="ORF">Phou_029430</name>
</gene>